<dbReference type="EMBL" id="OZ075115">
    <property type="protein sequence ID" value="CAL5061971.1"/>
    <property type="molecule type" value="Genomic_DNA"/>
</dbReference>
<dbReference type="InterPro" id="IPR000209">
    <property type="entry name" value="Peptidase_S8/S53_dom"/>
</dbReference>
<feature type="domain" description="Subtilisin-like protease fibronectin type-III" evidence="14">
    <location>
        <begin position="665"/>
        <end position="759"/>
    </location>
</feature>
<dbReference type="PRINTS" id="PR00723">
    <property type="entry name" value="SUBTILISIN"/>
</dbReference>
<dbReference type="Gene3D" id="3.30.70.80">
    <property type="entry name" value="Peptidase S8 propeptide/proteinase inhibitor I9"/>
    <property type="match status" value="1"/>
</dbReference>
<dbReference type="Proteomes" id="UP001497457">
    <property type="component" value="Chromosome 5rd"/>
</dbReference>
<keyword evidence="6 10" id="KW-0378">Hydrolase</keyword>
<reference evidence="15" key="1">
    <citation type="submission" date="2024-10" db="EMBL/GenBank/DDBJ databases">
        <authorList>
            <person name="Ryan C."/>
        </authorList>
    </citation>
    <scope>NUCLEOTIDE SEQUENCE [LARGE SCALE GENOMIC DNA]</scope>
</reference>
<feature type="active site" description="Charge relay system" evidence="9 10">
    <location>
        <position position="156"/>
    </location>
</feature>
<evidence type="ECO:0000256" key="7">
    <source>
        <dbReference type="ARBA" id="ARBA00022825"/>
    </source>
</evidence>
<dbReference type="GO" id="GO:0004252">
    <property type="term" value="F:serine-type endopeptidase activity"/>
    <property type="evidence" value="ECO:0007669"/>
    <property type="project" value="UniProtKB-UniRule"/>
</dbReference>
<evidence type="ECO:0000256" key="5">
    <source>
        <dbReference type="ARBA" id="ARBA00022729"/>
    </source>
</evidence>
<feature type="domain" description="Peptidase S8/S53" evidence="12">
    <location>
        <begin position="147"/>
        <end position="582"/>
    </location>
</feature>
<dbReference type="InterPro" id="IPR023828">
    <property type="entry name" value="Peptidase_S8_Ser-AS"/>
</dbReference>
<evidence type="ECO:0000313" key="16">
    <source>
        <dbReference type="Proteomes" id="UP001497457"/>
    </source>
</evidence>
<dbReference type="Gene3D" id="3.40.50.200">
    <property type="entry name" value="Peptidase S8/S53 domain"/>
    <property type="match status" value="1"/>
</dbReference>
<dbReference type="InterPro" id="IPR041469">
    <property type="entry name" value="Subtilisin-like_FN3"/>
</dbReference>
<dbReference type="InterPro" id="IPR045051">
    <property type="entry name" value="SBT"/>
</dbReference>
<dbReference type="PANTHER" id="PTHR10795">
    <property type="entry name" value="PROPROTEIN CONVERTASE SUBTILISIN/KEXIN"/>
    <property type="match status" value="1"/>
</dbReference>
<dbReference type="InterPro" id="IPR015500">
    <property type="entry name" value="Peptidase_S8_subtilisin-rel"/>
</dbReference>
<keyword evidence="4 10" id="KW-0645">Protease</keyword>
<dbReference type="FunFam" id="3.30.70.80:FF:000003">
    <property type="entry name" value="Subtilisin-like protease SBT1.9"/>
    <property type="match status" value="1"/>
</dbReference>
<keyword evidence="16" id="KW-1185">Reference proteome</keyword>
<dbReference type="FunFam" id="3.40.50.200:FF:000006">
    <property type="entry name" value="Subtilisin-like protease SBT1.5"/>
    <property type="match status" value="1"/>
</dbReference>
<dbReference type="CDD" id="cd04852">
    <property type="entry name" value="Peptidases_S8_3"/>
    <property type="match status" value="1"/>
</dbReference>
<keyword evidence="3" id="KW-0964">Secreted</keyword>
<evidence type="ECO:0000256" key="1">
    <source>
        <dbReference type="ARBA" id="ARBA00004613"/>
    </source>
</evidence>
<feature type="active site" description="Charge relay system" evidence="9 10">
    <location>
        <position position="223"/>
    </location>
</feature>
<keyword evidence="7 10" id="KW-0720">Serine protease</keyword>
<evidence type="ECO:0000256" key="6">
    <source>
        <dbReference type="ARBA" id="ARBA00022801"/>
    </source>
</evidence>
<evidence type="ECO:0000256" key="2">
    <source>
        <dbReference type="ARBA" id="ARBA00011073"/>
    </source>
</evidence>
<evidence type="ECO:0000259" key="14">
    <source>
        <dbReference type="Pfam" id="PF17766"/>
    </source>
</evidence>
<evidence type="ECO:0000256" key="4">
    <source>
        <dbReference type="ARBA" id="ARBA00022670"/>
    </source>
</evidence>
<comment type="similarity">
    <text evidence="2 10">Belongs to the peptidase S8 family.</text>
</comment>
<dbReference type="InterPro" id="IPR022398">
    <property type="entry name" value="Peptidase_S8_His-AS"/>
</dbReference>
<protein>
    <recommendedName>
        <fullName evidence="17">Subtilisin-like protease</fullName>
    </recommendedName>
</protein>
<evidence type="ECO:0000259" key="13">
    <source>
        <dbReference type="Pfam" id="PF05922"/>
    </source>
</evidence>
<feature type="domain" description="Inhibitor I9" evidence="13">
    <location>
        <begin position="47"/>
        <end position="124"/>
    </location>
</feature>
<evidence type="ECO:0000259" key="12">
    <source>
        <dbReference type="Pfam" id="PF00082"/>
    </source>
</evidence>
<accession>A0ABC9ER82</accession>
<dbReference type="PROSITE" id="PS00137">
    <property type="entry name" value="SUBTILASE_HIS"/>
    <property type="match status" value="1"/>
</dbReference>
<evidence type="ECO:0000256" key="8">
    <source>
        <dbReference type="ARBA" id="ARBA00023180"/>
    </source>
</evidence>
<dbReference type="SUPFAM" id="SSF54897">
    <property type="entry name" value="Protease propeptides/inhibitors"/>
    <property type="match status" value="1"/>
</dbReference>
<organism evidence="15 16">
    <name type="scientific">Urochloa decumbens</name>
    <dbReference type="NCBI Taxonomy" id="240449"/>
    <lineage>
        <taxon>Eukaryota</taxon>
        <taxon>Viridiplantae</taxon>
        <taxon>Streptophyta</taxon>
        <taxon>Embryophyta</taxon>
        <taxon>Tracheophyta</taxon>
        <taxon>Spermatophyta</taxon>
        <taxon>Magnoliopsida</taxon>
        <taxon>Liliopsida</taxon>
        <taxon>Poales</taxon>
        <taxon>Poaceae</taxon>
        <taxon>PACMAD clade</taxon>
        <taxon>Panicoideae</taxon>
        <taxon>Panicodae</taxon>
        <taxon>Paniceae</taxon>
        <taxon>Melinidinae</taxon>
        <taxon>Urochloa</taxon>
    </lineage>
</organism>
<evidence type="ECO:0000256" key="11">
    <source>
        <dbReference type="SAM" id="SignalP"/>
    </source>
</evidence>
<feature type="active site" description="Charge relay system" evidence="9 10">
    <location>
        <position position="546"/>
    </location>
</feature>
<evidence type="ECO:0008006" key="17">
    <source>
        <dbReference type="Google" id="ProtNLM"/>
    </source>
</evidence>
<evidence type="ECO:0000313" key="15">
    <source>
        <dbReference type="EMBL" id="CAL5061971.1"/>
    </source>
</evidence>
<dbReference type="InterPro" id="IPR036852">
    <property type="entry name" value="Peptidase_S8/S53_dom_sf"/>
</dbReference>
<name>A0ABC9ER82_9POAL</name>
<gene>
    <name evidence="15" type="ORF">URODEC1_LOCUS98033</name>
</gene>
<comment type="subcellular location">
    <subcellularLocation>
        <location evidence="1">Secreted</location>
    </subcellularLocation>
</comment>
<evidence type="ECO:0000256" key="10">
    <source>
        <dbReference type="PROSITE-ProRule" id="PRU01240"/>
    </source>
</evidence>
<dbReference type="GO" id="GO:0006508">
    <property type="term" value="P:proteolysis"/>
    <property type="evidence" value="ECO:0007669"/>
    <property type="project" value="UniProtKB-KW"/>
</dbReference>
<dbReference type="InterPro" id="IPR034197">
    <property type="entry name" value="Peptidases_S8_3"/>
</dbReference>
<sequence>MASMPSSPLRCLSLLLLLAQASASVSTPSSPSSSHHEHKPRQPYNAYIVHTDHLTKPSHFATLGHWYTSMVTSLSPATGSSRVLYVYDTAMHGFAAELTDDEARRLSSTPGVAGVHKDRVVHLHTTRSPGFLGLDKDFGIWPDTDFGDGVIIGFVDSGIWPESASFDDAGLGPVRPSWKGRCDDGERFNASMCNNKLVGARFFTARTSLVRDDFLSPRDKAGHGTHVASTAAGAEVPGAGIFGFARGVARGVAPKARVAMYKACVLHTCSSAGIVAAIDTAVKDGVDVLSLSVGGLHDPDFYRDPMSVALFGAVRAGVFVACSAGNFGPREATLSNVAPWITTVGAATVDRVFPVSVTLGDGQVLTGQSLYAHATTNRTEMFPLLPSNCSNDLVSDRITGKIVMCARDLGVYPSYGVAVQKAGGSGLISVSPVDRRMDGLMVQAFTLPAVTISAREADKLAAYISSVPEPAASFRFTGRTVTGENRAPMVPSFSSRGPNHIVRDILKPDVIAPGANILAAWPDESPLTQSKGDARRSSFNVVSGTSMACPHVAGVAALLKHKHRDWTPAMIRSALMTTAATLDSHGRPIADNSRTSSGGVATPMAAGAGHVRPQLALDPGLVYDAAEKDYVDFLCALSYTAAQIRMFVPGFGGCTRTLPGGAAGFNYPSFVVDFSNGTGVRMLKRTVTKVSESPETYTVRVVAPDQVAVTVTPRTLQFDKKNEKKSYKVVFRSKDGAAGLARFGHIVWENDVHQARSPVEFRWM</sequence>
<dbReference type="InterPro" id="IPR037045">
    <property type="entry name" value="S8pro/Inhibitor_I9_sf"/>
</dbReference>
<evidence type="ECO:0000256" key="9">
    <source>
        <dbReference type="PIRSR" id="PIRSR615500-1"/>
    </source>
</evidence>
<dbReference type="Gene3D" id="3.50.30.30">
    <property type="match status" value="1"/>
</dbReference>
<feature type="chain" id="PRO_5044896187" description="Subtilisin-like protease" evidence="11">
    <location>
        <begin position="24"/>
        <end position="764"/>
    </location>
</feature>
<dbReference type="AlphaFoldDB" id="A0ABC9ER82"/>
<dbReference type="Pfam" id="PF17766">
    <property type="entry name" value="fn3_6"/>
    <property type="match status" value="1"/>
</dbReference>
<dbReference type="SUPFAM" id="SSF52743">
    <property type="entry name" value="Subtilisin-like"/>
    <property type="match status" value="1"/>
</dbReference>
<dbReference type="PROSITE" id="PS00138">
    <property type="entry name" value="SUBTILASE_SER"/>
    <property type="match status" value="1"/>
</dbReference>
<dbReference type="Pfam" id="PF05922">
    <property type="entry name" value="Inhibitor_I9"/>
    <property type="match status" value="1"/>
</dbReference>
<dbReference type="Gene3D" id="2.60.40.2310">
    <property type="match status" value="1"/>
</dbReference>
<dbReference type="PROSITE" id="PS51892">
    <property type="entry name" value="SUBTILASE"/>
    <property type="match status" value="1"/>
</dbReference>
<dbReference type="Pfam" id="PF00082">
    <property type="entry name" value="Peptidase_S8"/>
    <property type="match status" value="1"/>
</dbReference>
<dbReference type="GO" id="GO:0005576">
    <property type="term" value="C:extracellular region"/>
    <property type="evidence" value="ECO:0007669"/>
    <property type="project" value="UniProtKB-SubCell"/>
</dbReference>
<dbReference type="CDD" id="cd02120">
    <property type="entry name" value="PA_subtilisin_like"/>
    <property type="match status" value="1"/>
</dbReference>
<feature type="signal peptide" evidence="11">
    <location>
        <begin position="1"/>
        <end position="23"/>
    </location>
</feature>
<keyword evidence="8" id="KW-0325">Glycoprotein</keyword>
<proteinExistence type="inferred from homology"/>
<keyword evidence="5 11" id="KW-0732">Signal</keyword>
<evidence type="ECO:0000256" key="3">
    <source>
        <dbReference type="ARBA" id="ARBA00022525"/>
    </source>
</evidence>
<dbReference type="InterPro" id="IPR010259">
    <property type="entry name" value="S8pro/Inhibitor_I9"/>
</dbReference>